<evidence type="ECO:0000313" key="3">
    <source>
        <dbReference type="Proteomes" id="UP000799750"/>
    </source>
</evidence>
<accession>A0A6A6R7U7</accession>
<feature type="compositionally biased region" description="Polar residues" evidence="1">
    <location>
        <begin position="115"/>
        <end position="134"/>
    </location>
</feature>
<dbReference type="EMBL" id="MU004183">
    <property type="protein sequence ID" value="KAF2499930.1"/>
    <property type="molecule type" value="Genomic_DNA"/>
</dbReference>
<feature type="compositionally biased region" description="Polar residues" evidence="1">
    <location>
        <begin position="1"/>
        <end position="32"/>
    </location>
</feature>
<feature type="region of interest" description="Disordered" evidence="1">
    <location>
        <begin position="1"/>
        <end position="134"/>
    </location>
</feature>
<feature type="compositionally biased region" description="Acidic residues" evidence="1">
    <location>
        <begin position="77"/>
        <end position="87"/>
    </location>
</feature>
<dbReference type="AlphaFoldDB" id="A0A6A6R7U7"/>
<dbReference type="OrthoDB" id="10585042at2759"/>
<sequence length="230" mass="25400">MFSSNTFNIYTRPSAPNTTTQDTPLISPTTPINRPRTSRKRKAEPSSSTNANDRTPLKNLDGNRPSKKLKPSNSSENEADTTAEEVMEDVRPSAKHPKGTLVQRLNARTRRKTVPNGTPNTIATSSDNATNQVSDATDPSAIIFTFKRGKKFLLPGSNGGPKGYSSWDKKTNAKGLQVAIEKRGFLDRFLGGRNPNQISKREMINALLAWDMDTLTSELKVELESRGYTF</sequence>
<organism evidence="2 3">
    <name type="scientific">Lophium mytilinum</name>
    <dbReference type="NCBI Taxonomy" id="390894"/>
    <lineage>
        <taxon>Eukaryota</taxon>
        <taxon>Fungi</taxon>
        <taxon>Dikarya</taxon>
        <taxon>Ascomycota</taxon>
        <taxon>Pezizomycotina</taxon>
        <taxon>Dothideomycetes</taxon>
        <taxon>Pleosporomycetidae</taxon>
        <taxon>Mytilinidiales</taxon>
        <taxon>Mytilinidiaceae</taxon>
        <taxon>Lophium</taxon>
    </lineage>
</organism>
<reference evidence="2" key="1">
    <citation type="journal article" date="2020" name="Stud. Mycol.">
        <title>101 Dothideomycetes genomes: a test case for predicting lifestyles and emergence of pathogens.</title>
        <authorList>
            <person name="Haridas S."/>
            <person name="Albert R."/>
            <person name="Binder M."/>
            <person name="Bloem J."/>
            <person name="Labutti K."/>
            <person name="Salamov A."/>
            <person name="Andreopoulos B."/>
            <person name="Baker S."/>
            <person name="Barry K."/>
            <person name="Bills G."/>
            <person name="Bluhm B."/>
            <person name="Cannon C."/>
            <person name="Castanera R."/>
            <person name="Culley D."/>
            <person name="Daum C."/>
            <person name="Ezra D."/>
            <person name="Gonzalez J."/>
            <person name="Henrissat B."/>
            <person name="Kuo A."/>
            <person name="Liang C."/>
            <person name="Lipzen A."/>
            <person name="Lutzoni F."/>
            <person name="Magnuson J."/>
            <person name="Mondo S."/>
            <person name="Nolan M."/>
            <person name="Ohm R."/>
            <person name="Pangilinan J."/>
            <person name="Park H.-J."/>
            <person name="Ramirez L."/>
            <person name="Alfaro M."/>
            <person name="Sun H."/>
            <person name="Tritt A."/>
            <person name="Yoshinaga Y."/>
            <person name="Zwiers L.-H."/>
            <person name="Turgeon B."/>
            <person name="Goodwin S."/>
            <person name="Spatafora J."/>
            <person name="Crous P."/>
            <person name="Grigoriev I."/>
        </authorList>
    </citation>
    <scope>NUCLEOTIDE SEQUENCE</scope>
    <source>
        <strain evidence="2">CBS 269.34</strain>
    </source>
</reference>
<dbReference type="Proteomes" id="UP000799750">
    <property type="component" value="Unassembled WGS sequence"/>
</dbReference>
<evidence type="ECO:0000313" key="2">
    <source>
        <dbReference type="EMBL" id="KAF2499930.1"/>
    </source>
</evidence>
<protein>
    <submittedName>
        <fullName evidence="2">Uncharacterized protein</fullName>
    </submittedName>
</protein>
<proteinExistence type="predicted"/>
<keyword evidence="3" id="KW-1185">Reference proteome</keyword>
<name>A0A6A6R7U7_9PEZI</name>
<evidence type="ECO:0000256" key="1">
    <source>
        <dbReference type="SAM" id="MobiDB-lite"/>
    </source>
</evidence>
<gene>
    <name evidence="2" type="ORF">BU16DRAFT_556420</name>
</gene>